<protein>
    <recommendedName>
        <fullName evidence="5">Short-chain dehydrogenase</fullName>
    </recommendedName>
</protein>
<gene>
    <name evidence="3" type="ORF">NLU13_8187</name>
</gene>
<dbReference type="InterPro" id="IPR002347">
    <property type="entry name" value="SDR_fam"/>
</dbReference>
<dbReference type="PANTHER" id="PTHR24320">
    <property type="entry name" value="RETINOL DEHYDROGENASE"/>
    <property type="match status" value="1"/>
</dbReference>
<evidence type="ECO:0000256" key="2">
    <source>
        <dbReference type="ARBA" id="ARBA00023002"/>
    </source>
</evidence>
<comment type="caution">
    <text evidence="3">The sequence shown here is derived from an EMBL/GenBank/DDBJ whole genome shotgun (WGS) entry which is preliminary data.</text>
</comment>
<dbReference type="EMBL" id="JAPDFR010000008">
    <property type="protein sequence ID" value="KAK0384098.1"/>
    <property type="molecule type" value="Genomic_DNA"/>
</dbReference>
<reference evidence="3" key="1">
    <citation type="submission" date="2022-10" db="EMBL/GenBank/DDBJ databases">
        <title>Determination and structural analysis of whole genome sequence of Sarocladium strictum F4-1.</title>
        <authorList>
            <person name="Hu L."/>
            <person name="Jiang Y."/>
        </authorList>
    </citation>
    <scope>NUCLEOTIDE SEQUENCE</scope>
    <source>
        <strain evidence="3">F4-1</strain>
    </source>
</reference>
<name>A0AA39GB67_SARSR</name>
<dbReference type="SUPFAM" id="SSF51735">
    <property type="entry name" value="NAD(P)-binding Rossmann-fold domains"/>
    <property type="match status" value="1"/>
</dbReference>
<evidence type="ECO:0000313" key="3">
    <source>
        <dbReference type="EMBL" id="KAK0384098.1"/>
    </source>
</evidence>
<dbReference type="PRINTS" id="PR00081">
    <property type="entry name" value="GDHRDH"/>
</dbReference>
<keyword evidence="4" id="KW-1185">Reference proteome</keyword>
<accession>A0AA39GB67</accession>
<dbReference type="Proteomes" id="UP001175261">
    <property type="component" value="Unassembled WGS sequence"/>
</dbReference>
<sequence length="349" mass="38135">MASSKGSILVTGANGGLGSAIVSHILADPDLAAHHGLYTVRDASAPNVALRTALSSSPTHASSEILSLDLSRLSNVREFAASINKRVKGGEIPPIKALILNAGVLEFEQQTWTSDKEGRLDMTFAANYLAHWLLTLMLLQSMDRERGRVVVVGSAVHNAQLLRNARHYHNDKFIIRDGTDAIAKGTWSSREEDPSYHSGFRRYGASKLCLYMMVTELQRRLSTDPALGGITLVGIDPGSMNTSIARHGNWVVRTVIFPIVIGGAARLLSGFYPNMVMRTPEKSAKDVMNAAMSSERLKDDGGGLYLNGSEIDHEVSDEVNDAAKRAMVWQDSVRYARLEEGETMLVDWK</sequence>
<comment type="similarity">
    <text evidence="1">Belongs to the short-chain dehydrogenases/reductases (SDR) family.</text>
</comment>
<organism evidence="3 4">
    <name type="scientific">Sarocladium strictum</name>
    <name type="common">Black bundle disease fungus</name>
    <name type="synonym">Acremonium strictum</name>
    <dbReference type="NCBI Taxonomy" id="5046"/>
    <lineage>
        <taxon>Eukaryota</taxon>
        <taxon>Fungi</taxon>
        <taxon>Dikarya</taxon>
        <taxon>Ascomycota</taxon>
        <taxon>Pezizomycotina</taxon>
        <taxon>Sordariomycetes</taxon>
        <taxon>Hypocreomycetidae</taxon>
        <taxon>Hypocreales</taxon>
        <taxon>Sarocladiaceae</taxon>
        <taxon>Sarocladium</taxon>
    </lineage>
</organism>
<evidence type="ECO:0008006" key="5">
    <source>
        <dbReference type="Google" id="ProtNLM"/>
    </source>
</evidence>
<dbReference type="Pfam" id="PF00106">
    <property type="entry name" value="adh_short"/>
    <property type="match status" value="1"/>
</dbReference>
<dbReference type="GO" id="GO:0016491">
    <property type="term" value="F:oxidoreductase activity"/>
    <property type="evidence" value="ECO:0007669"/>
    <property type="project" value="UniProtKB-KW"/>
</dbReference>
<keyword evidence="2" id="KW-0560">Oxidoreductase</keyword>
<dbReference type="Gene3D" id="3.40.50.720">
    <property type="entry name" value="NAD(P)-binding Rossmann-like Domain"/>
    <property type="match status" value="1"/>
</dbReference>
<evidence type="ECO:0000313" key="4">
    <source>
        <dbReference type="Proteomes" id="UP001175261"/>
    </source>
</evidence>
<dbReference type="InterPro" id="IPR036291">
    <property type="entry name" value="NAD(P)-bd_dom_sf"/>
</dbReference>
<evidence type="ECO:0000256" key="1">
    <source>
        <dbReference type="ARBA" id="ARBA00006484"/>
    </source>
</evidence>
<dbReference type="PANTHER" id="PTHR24320:SF148">
    <property type="entry name" value="NAD(P)-BINDING ROSSMANN-FOLD SUPERFAMILY PROTEIN"/>
    <property type="match status" value="1"/>
</dbReference>
<proteinExistence type="inferred from homology"/>
<dbReference type="AlphaFoldDB" id="A0AA39GB67"/>